<sequence>MIKDVLIPAKIGSYQVLPVHVVGFQITPEYVSATQLYISGKSCTVQNYTCIPVISSEFMPSEDDIANAVQLAFESIGSYNEIYSAISSEQALAKALRLPFTQDSKIRMVLPYELEQFLPISTEQTVIDFITTPDQTQTHSHVFAAAVRSKYISDHLELCARAGISPDRIIIDGIALYLLHQSISTTPDSSYMLVHIDIDHSIVLAVNKGVVESMRTIPQGSMSISRELSEKLSVDARTAREMIINSKATDGEHGISITNAFKELLGTIKLTASSIINQQQITPEYVILSAAQIPTNFLVQTLSPLIGIKCQTFPPLESSFFKANANYLSEISSQGLISFATAWCAQKTEFNLRQKEFEKDKTKLINRQLGMAGLLIVLLTSLLFGHRWWQVRQLSAQVARAEKSMVELLQQTLQDKMPPLQKNVSITVNDARAQVLREEKQWFAFSSLARSSFLTYLLELTTIIDRQALGMTIDKITISEDMLTLKAKVRDSQALIALEEALRKSSLFDYQGQEQNTSFTMQIPFKQVSGVEQ</sequence>
<dbReference type="AlphaFoldDB" id="A0A0D2JM24"/>
<dbReference type="Gene3D" id="3.30.420.40">
    <property type="match status" value="2"/>
</dbReference>
<dbReference type="InterPro" id="IPR050696">
    <property type="entry name" value="FtsA/MreB"/>
</dbReference>
<protein>
    <recommendedName>
        <fullName evidence="1">GspL cytoplasmic actin-ATPase-like domain-containing protein</fullName>
    </recommendedName>
</protein>
<dbReference type="Pfam" id="PF05134">
    <property type="entry name" value="T2SSL"/>
    <property type="match status" value="1"/>
</dbReference>
<dbReference type="InterPro" id="IPR024230">
    <property type="entry name" value="GspL_cyto_dom"/>
</dbReference>
<evidence type="ECO:0000259" key="1">
    <source>
        <dbReference type="Pfam" id="PF05134"/>
    </source>
</evidence>
<evidence type="ECO:0000313" key="3">
    <source>
        <dbReference type="Proteomes" id="UP000032214"/>
    </source>
</evidence>
<dbReference type="STRING" id="1306947.J120_00245"/>
<dbReference type="SUPFAM" id="SSF53067">
    <property type="entry name" value="Actin-like ATPase domain"/>
    <property type="match status" value="1"/>
</dbReference>
<proteinExistence type="predicted"/>
<reference evidence="2 3" key="1">
    <citation type="journal article" date="2013" name="Proc. Natl. Acad. Sci. U.S.A.">
        <title>Candidate phylum TM6 genome recovered from a hospital sink biofilm provides genomic insights into this uncultivated phylum.</title>
        <authorList>
            <person name="McLean J.S."/>
            <person name="Lombardo M.J."/>
            <person name="Badger J.H."/>
            <person name="Edlund A."/>
            <person name="Novotny M."/>
            <person name="Yee-Greenbaum J."/>
            <person name="Vyahhi N."/>
            <person name="Hall A.P."/>
            <person name="Yang Y."/>
            <person name="Dupont C.L."/>
            <person name="Ziegler M.G."/>
            <person name="Chitsaz H."/>
            <person name="Allen A.E."/>
            <person name="Yooseph S."/>
            <person name="Tesler G."/>
            <person name="Pevzner P.A."/>
            <person name="Friedman R.M."/>
            <person name="Nealson K.H."/>
            <person name="Venter J.C."/>
            <person name="Lasken R.S."/>
        </authorList>
    </citation>
    <scope>NUCLEOTIDE SEQUENCE [LARGE SCALE GENOMIC DNA]</scope>
    <source>
        <strain evidence="2 3">TM6SC1</strain>
    </source>
</reference>
<gene>
    <name evidence="2" type="ORF">J120_00245</name>
</gene>
<name>A0A0D2JM24_9BACT</name>
<organism evidence="2 3">
    <name type="scientific">candidate division TM6 bacterium JCVI TM6SC1</name>
    <dbReference type="NCBI Taxonomy" id="1306947"/>
    <lineage>
        <taxon>Bacteria</taxon>
        <taxon>Candidatus Babelota</taxon>
        <taxon>Vermiphilus</taxon>
    </lineage>
</organism>
<dbReference type="InterPro" id="IPR043129">
    <property type="entry name" value="ATPase_NBD"/>
</dbReference>
<feature type="domain" description="GspL cytoplasmic actin-ATPase-like" evidence="1">
    <location>
        <begin position="86"/>
        <end position="195"/>
    </location>
</feature>
<evidence type="ECO:0000313" key="2">
    <source>
        <dbReference type="EMBL" id="KIX85403.1"/>
    </source>
</evidence>
<accession>A0A0D2JM24</accession>
<keyword evidence="3" id="KW-1185">Reference proteome</keyword>
<dbReference type="EMBL" id="ARQD01000001">
    <property type="protein sequence ID" value="KIX85403.1"/>
    <property type="molecule type" value="Genomic_DNA"/>
</dbReference>
<comment type="caution">
    <text evidence="2">The sequence shown here is derived from an EMBL/GenBank/DDBJ whole genome shotgun (WGS) entry which is preliminary data.</text>
</comment>
<dbReference type="Gene3D" id="3.30.1490.300">
    <property type="match status" value="1"/>
</dbReference>
<dbReference type="PANTHER" id="PTHR32432:SF3">
    <property type="entry name" value="ETHANOLAMINE UTILIZATION PROTEIN EUTJ"/>
    <property type="match status" value="1"/>
</dbReference>
<dbReference type="PANTHER" id="PTHR32432">
    <property type="entry name" value="CELL DIVISION PROTEIN FTSA-RELATED"/>
    <property type="match status" value="1"/>
</dbReference>
<dbReference type="Proteomes" id="UP000032214">
    <property type="component" value="Unassembled WGS sequence"/>
</dbReference>